<comment type="subcellular location">
    <subcellularLocation>
        <location evidence="1">Membrane</location>
        <topology evidence="1">Single-pass type I membrane protein</topology>
    </subcellularLocation>
</comment>
<name>A0A7J6BZ59_9TELE</name>
<evidence type="ECO:0000256" key="4">
    <source>
        <dbReference type="ARBA" id="ARBA00022729"/>
    </source>
</evidence>
<dbReference type="InterPro" id="IPR003591">
    <property type="entry name" value="Leu-rich_rpt_typical-subtyp"/>
</dbReference>
<dbReference type="SUPFAM" id="SSF52058">
    <property type="entry name" value="L domain-like"/>
    <property type="match status" value="1"/>
</dbReference>
<keyword evidence="3" id="KW-0812">Transmembrane</keyword>
<comment type="caution">
    <text evidence="9">The sequence shown here is derived from an EMBL/GenBank/DDBJ whole genome shotgun (WGS) entry which is preliminary data.</text>
</comment>
<dbReference type="SMART" id="SM00369">
    <property type="entry name" value="LRR_TYP"/>
    <property type="match status" value="7"/>
</dbReference>
<dbReference type="GO" id="GO:0007409">
    <property type="term" value="P:axonogenesis"/>
    <property type="evidence" value="ECO:0007669"/>
    <property type="project" value="TreeGrafter"/>
</dbReference>
<dbReference type="PRINTS" id="PR00019">
    <property type="entry name" value="LEURICHRPT"/>
</dbReference>
<dbReference type="Pfam" id="PF13855">
    <property type="entry name" value="LRR_8"/>
    <property type="match status" value="2"/>
</dbReference>
<dbReference type="AlphaFoldDB" id="A0A7J6BZ59"/>
<keyword evidence="5" id="KW-0677">Repeat</keyword>
<dbReference type="EMBL" id="JAAMOB010000020">
    <property type="protein sequence ID" value="KAF4099635.1"/>
    <property type="molecule type" value="Genomic_DNA"/>
</dbReference>
<dbReference type="PANTHER" id="PTHR45773:SF10">
    <property type="match status" value="1"/>
</dbReference>
<feature type="signal peptide" evidence="8">
    <location>
        <begin position="1"/>
        <end position="23"/>
    </location>
</feature>
<dbReference type="GO" id="GO:0016020">
    <property type="term" value="C:membrane"/>
    <property type="evidence" value="ECO:0007669"/>
    <property type="project" value="UniProtKB-SubCell"/>
</dbReference>
<dbReference type="Gene3D" id="3.80.10.10">
    <property type="entry name" value="Ribonuclease Inhibitor"/>
    <property type="match status" value="2"/>
</dbReference>
<feature type="chain" id="PRO_5029770577" description="Leucine-rich alpha-2-glycoprotein" evidence="8">
    <location>
        <begin position="24"/>
        <end position="333"/>
    </location>
</feature>
<keyword evidence="7" id="KW-0472">Membrane</keyword>
<keyword evidence="2" id="KW-0433">Leucine-rich repeat</keyword>
<accession>A0A7J6BZ59</accession>
<evidence type="ECO:0000256" key="8">
    <source>
        <dbReference type="SAM" id="SignalP"/>
    </source>
</evidence>
<evidence type="ECO:0000313" key="10">
    <source>
        <dbReference type="Proteomes" id="UP000579812"/>
    </source>
</evidence>
<protein>
    <recommendedName>
        <fullName evidence="11">Leucine-rich alpha-2-glycoprotein</fullName>
    </recommendedName>
</protein>
<sequence>MNMYSYYFLTLAVLLRCFAYTQSVSHPGKCRLVFRSDEVQVICVSVNFKQLPSKAFPGNTTDLSVRFSNLSSITSDDLKILSHLRQLSLIRNQLRTLPADLLLGLSNLHVLDLTGNKLTALSSQVFHHSPLVELTLSDNLLSEIDADCLPVNNSLQRLDLSSNKFSQLPVAFLQRLNNLESLDLKNNQLEELTPGALTSLPKLEALYLENNRLKSLEASAFTGNPNLRQMFLSGNRLENLPAGIFLKQDELVFLDLRNNYLQNLTPGILDGRLYAVLSGNPWHCNSSLAYLWHWLRMNEKQKFHDDKITCQTPEHMKGRNITEIAATDLGIKD</sequence>
<proteinExistence type="predicted"/>
<dbReference type="Proteomes" id="UP000579812">
    <property type="component" value="Unassembled WGS sequence"/>
</dbReference>
<evidence type="ECO:0000313" key="9">
    <source>
        <dbReference type="EMBL" id="KAF4099635.1"/>
    </source>
</evidence>
<dbReference type="OrthoDB" id="1055097at2759"/>
<evidence type="ECO:0008006" key="11">
    <source>
        <dbReference type="Google" id="ProtNLM"/>
    </source>
</evidence>
<keyword evidence="10" id="KW-1185">Reference proteome</keyword>
<evidence type="ECO:0000256" key="7">
    <source>
        <dbReference type="ARBA" id="ARBA00023136"/>
    </source>
</evidence>
<dbReference type="PROSITE" id="PS51450">
    <property type="entry name" value="LRR"/>
    <property type="match status" value="4"/>
</dbReference>
<evidence type="ECO:0000256" key="2">
    <source>
        <dbReference type="ARBA" id="ARBA00022614"/>
    </source>
</evidence>
<evidence type="ECO:0000256" key="6">
    <source>
        <dbReference type="ARBA" id="ARBA00022989"/>
    </source>
</evidence>
<keyword evidence="4 8" id="KW-0732">Signal</keyword>
<evidence type="ECO:0000256" key="3">
    <source>
        <dbReference type="ARBA" id="ARBA00022692"/>
    </source>
</evidence>
<keyword evidence="6" id="KW-1133">Transmembrane helix</keyword>
<dbReference type="SMART" id="SM00364">
    <property type="entry name" value="LRR_BAC"/>
    <property type="match status" value="5"/>
</dbReference>
<evidence type="ECO:0000256" key="1">
    <source>
        <dbReference type="ARBA" id="ARBA00004479"/>
    </source>
</evidence>
<dbReference type="PANTHER" id="PTHR45773">
    <property type="entry name" value="SLIT AND NTRK-LIKE PROTEIN 4-RELATED"/>
    <property type="match status" value="1"/>
</dbReference>
<reference evidence="9 10" key="1">
    <citation type="submission" date="2020-04" db="EMBL/GenBank/DDBJ databases">
        <title>Chromosome-level genome assembly of a cyprinid fish Onychostoma macrolepis by integration of Nanopore Sequencing, Bionano and Hi-C technology.</title>
        <authorList>
            <person name="Wang D."/>
        </authorList>
    </citation>
    <scope>NUCLEOTIDE SEQUENCE [LARGE SCALE GENOMIC DNA]</scope>
    <source>
        <strain evidence="9">SWU-2019</strain>
        <tissue evidence="9">Muscle</tissue>
    </source>
</reference>
<gene>
    <name evidence="9" type="ORF">G5714_019761</name>
</gene>
<dbReference type="InterPro" id="IPR001611">
    <property type="entry name" value="Leu-rich_rpt"/>
</dbReference>
<evidence type="ECO:0000256" key="5">
    <source>
        <dbReference type="ARBA" id="ARBA00022737"/>
    </source>
</evidence>
<organism evidence="9 10">
    <name type="scientific">Onychostoma macrolepis</name>
    <dbReference type="NCBI Taxonomy" id="369639"/>
    <lineage>
        <taxon>Eukaryota</taxon>
        <taxon>Metazoa</taxon>
        <taxon>Chordata</taxon>
        <taxon>Craniata</taxon>
        <taxon>Vertebrata</taxon>
        <taxon>Euteleostomi</taxon>
        <taxon>Actinopterygii</taxon>
        <taxon>Neopterygii</taxon>
        <taxon>Teleostei</taxon>
        <taxon>Ostariophysi</taxon>
        <taxon>Cypriniformes</taxon>
        <taxon>Cyprinidae</taxon>
        <taxon>Acrossocheilinae</taxon>
        <taxon>Onychostoma</taxon>
    </lineage>
</organism>
<dbReference type="GO" id="GO:0051965">
    <property type="term" value="P:positive regulation of synapse assembly"/>
    <property type="evidence" value="ECO:0007669"/>
    <property type="project" value="TreeGrafter"/>
</dbReference>
<dbReference type="InterPro" id="IPR032675">
    <property type="entry name" value="LRR_dom_sf"/>
</dbReference>